<protein>
    <submittedName>
        <fullName evidence="1">Uncharacterized protein</fullName>
    </submittedName>
</protein>
<dbReference type="Proteomes" id="UP000708208">
    <property type="component" value="Unassembled WGS sequence"/>
</dbReference>
<name>A0A8J2P893_9HEXA</name>
<dbReference type="EMBL" id="CAJVCH010295913">
    <property type="protein sequence ID" value="CAG7785398.1"/>
    <property type="molecule type" value="Genomic_DNA"/>
</dbReference>
<dbReference type="OrthoDB" id="7555411at2759"/>
<reference evidence="1" key="1">
    <citation type="submission" date="2021-06" db="EMBL/GenBank/DDBJ databases">
        <authorList>
            <person name="Hodson N. C."/>
            <person name="Mongue J. A."/>
            <person name="Jaron S. K."/>
        </authorList>
    </citation>
    <scope>NUCLEOTIDE SEQUENCE</scope>
</reference>
<accession>A0A8J2P893</accession>
<feature type="non-terminal residue" evidence="1">
    <location>
        <position position="1"/>
    </location>
</feature>
<evidence type="ECO:0000313" key="2">
    <source>
        <dbReference type="Proteomes" id="UP000708208"/>
    </source>
</evidence>
<sequence length="256" mass="29594">FKWKANNPRQTRWSRKKRKIKNASQIATPVRTNSFDLFDDDLDCVSITGDVPGELEWDVSSVSSVGSRDNLVLSDSDEYCEISSDEDFDFVEQINDVLHADIQLSLAESLHLVLAFSRRANLSKKLTEDLLKLIKLHLPKSVTYPVTYFRFEKALGISQIKCENFAYCENQHVITNGRCNECDEAFDENMLIKQGKYFVIYDVRSQMEIMLKNKNIKNHLTTSILNREKMTKSEIVNTYGSKYYETVLNWNISATF</sequence>
<dbReference type="AlphaFoldDB" id="A0A8J2P893"/>
<evidence type="ECO:0000313" key="1">
    <source>
        <dbReference type="EMBL" id="CAG7785398.1"/>
    </source>
</evidence>
<feature type="non-terminal residue" evidence="1">
    <location>
        <position position="256"/>
    </location>
</feature>
<comment type="caution">
    <text evidence="1">The sequence shown here is derived from an EMBL/GenBank/DDBJ whole genome shotgun (WGS) entry which is preliminary data.</text>
</comment>
<organism evidence="1 2">
    <name type="scientific">Allacma fusca</name>
    <dbReference type="NCBI Taxonomy" id="39272"/>
    <lineage>
        <taxon>Eukaryota</taxon>
        <taxon>Metazoa</taxon>
        <taxon>Ecdysozoa</taxon>
        <taxon>Arthropoda</taxon>
        <taxon>Hexapoda</taxon>
        <taxon>Collembola</taxon>
        <taxon>Symphypleona</taxon>
        <taxon>Sminthuridae</taxon>
        <taxon>Allacma</taxon>
    </lineage>
</organism>
<gene>
    <name evidence="1" type="ORF">AFUS01_LOCUS24024</name>
</gene>
<proteinExistence type="predicted"/>
<keyword evidence="2" id="KW-1185">Reference proteome</keyword>